<dbReference type="EMBL" id="CP038436">
    <property type="protein sequence ID" value="QBX55602.1"/>
    <property type="molecule type" value="Genomic_DNA"/>
</dbReference>
<feature type="signal peptide" evidence="2">
    <location>
        <begin position="1"/>
        <end position="30"/>
    </location>
</feature>
<organism evidence="3 4">
    <name type="scientific">Nocardioides seonyuensis</name>
    <dbReference type="NCBI Taxonomy" id="2518371"/>
    <lineage>
        <taxon>Bacteria</taxon>
        <taxon>Bacillati</taxon>
        <taxon>Actinomycetota</taxon>
        <taxon>Actinomycetes</taxon>
        <taxon>Propionibacteriales</taxon>
        <taxon>Nocardioidaceae</taxon>
        <taxon>Nocardioides</taxon>
    </lineage>
</organism>
<name>A0A4V1BM96_9ACTN</name>
<evidence type="ECO:0000256" key="2">
    <source>
        <dbReference type="SAM" id="SignalP"/>
    </source>
</evidence>
<feature type="chain" id="PRO_5038576387" description="Ig-like domain-containing protein" evidence="2">
    <location>
        <begin position="31"/>
        <end position="265"/>
    </location>
</feature>
<evidence type="ECO:0000256" key="1">
    <source>
        <dbReference type="SAM" id="MobiDB-lite"/>
    </source>
</evidence>
<evidence type="ECO:0000313" key="3">
    <source>
        <dbReference type="EMBL" id="QBX55602.1"/>
    </source>
</evidence>
<protein>
    <recommendedName>
        <fullName evidence="5">Ig-like domain-containing protein</fullName>
    </recommendedName>
</protein>
<proteinExistence type="predicted"/>
<dbReference type="AlphaFoldDB" id="A0A4V1BM96"/>
<evidence type="ECO:0000313" key="4">
    <source>
        <dbReference type="Proteomes" id="UP000294853"/>
    </source>
</evidence>
<keyword evidence="2" id="KW-0732">Signal</keyword>
<dbReference type="KEGG" id="nsn:EXE58_09155"/>
<feature type="compositionally biased region" description="Pro residues" evidence="1">
    <location>
        <begin position="158"/>
        <end position="177"/>
    </location>
</feature>
<accession>A0A4V1BM96</accession>
<feature type="region of interest" description="Disordered" evidence="1">
    <location>
        <begin position="155"/>
        <end position="193"/>
    </location>
</feature>
<gene>
    <name evidence="3" type="ORF">EXE58_09155</name>
</gene>
<evidence type="ECO:0008006" key="5">
    <source>
        <dbReference type="Google" id="ProtNLM"/>
    </source>
</evidence>
<dbReference type="OrthoDB" id="9816550at2"/>
<keyword evidence="4" id="KW-1185">Reference proteome</keyword>
<dbReference type="Proteomes" id="UP000294853">
    <property type="component" value="Chromosome"/>
</dbReference>
<reference evidence="3 4" key="1">
    <citation type="submission" date="2019-03" db="EMBL/GenBank/DDBJ databases">
        <title>Three New Species of Nocardioides, Nocardioides euryhalodurans sp. nov., Nocardioides seonyuensis sp. nov. and Nocardioides eburneoflavus sp. nov. Iolated from Soil.</title>
        <authorList>
            <person name="Roh S.G."/>
            <person name="Lee C."/>
            <person name="Kim M.-K."/>
            <person name="Kim S.B."/>
        </authorList>
    </citation>
    <scope>NUCLEOTIDE SEQUENCE [LARGE SCALE GENOMIC DNA]</scope>
    <source>
        <strain evidence="3 4">MMS17-SY207-3</strain>
    </source>
</reference>
<dbReference type="RefSeq" id="WP_135267593.1">
    <property type="nucleotide sequence ID" value="NZ_CP038436.1"/>
</dbReference>
<sequence>MHTRSKPRAASRLAVTALGVLALTATASTAASPASALEPGTLSLTGPTSATVGSPAVMTASGHVPSDAYLERYVYVYSIPTSVVSACPAARTNALQLSSASSGQGGDTVAFVNVTGDFSVPIAYTPSHAGTFLLCGYLSEMVYDDATAQHVVTAVGAPAPPSPPAPPAPAPTSPPPAGAAATAPSSDTRPRVVQRGNRLVCKRGTWTDATSYSFRWKVGGRTHKGATSTRLRVTRAIRGRKVQCAVTGRNAVGSSTVLSRPLRAR</sequence>